<dbReference type="EMBL" id="JABAGR010000001">
    <property type="protein sequence ID" value="NMF24872.1"/>
    <property type="molecule type" value="Genomic_DNA"/>
</dbReference>
<dbReference type="AlphaFoldDB" id="A0A7X9T8K4"/>
<organism evidence="1 2">
    <name type="scientific">Parafannyhessea umbonata</name>
    <dbReference type="NCBI Taxonomy" id="604330"/>
    <lineage>
        <taxon>Bacteria</taxon>
        <taxon>Bacillati</taxon>
        <taxon>Actinomycetota</taxon>
        <taxon>Coriobacteriia</taxon>
        <taxon>Coriobacteriales</taxon>
        <taxon>Atopobiaceae</taxon>
        <taxon>Parafannyhessea</taxon>
    </lineage>
</organism>
<comment type="caution">
    <text evidence="1">The sequence shown here is derived from an EMBL/GenBank/DDBJ whole genome shotgun (WGS) entry which is preliminary data.</text>
</comment>
<gene>
    <name evidence="1" type="ORF">HF885_00240</name>
</gene>
<evidence type="ECO:0008006" key="3">
    <source>
        <dbReference type="Google" id="ProtNLM"/>
    </source>
</evidence>
<protein>
    <recommendedName>
        <fullName evidence="3">Toxin</fullName>
    </recommendedName>
</protein>
<evidence type="ECO:0000313" key="2">
    <source>
        <dbReference type="Proteomes" id="UP000565613"/>
    </source>
</evidence>
<proteinExistence type="predicted"/>
<accession>A0A7X9T8K4</accession>
<evidence type="ECO:0000313" key="1">
    <source>
        <dbReference type="EMBL" id="NMF24872.1"/>
    </source>
</evidence>
<dbReference type="RefSeq" id="WP_170102984.1">
    <property type="nucleotide sequence ID" value="NZ_JABAGR010000001.1"/>
</dbReference>
<sequence length="84" mass="9402">MGEVVVDPHALKHGLSEAEVRYAWDTPIVCRQRNGAFDPPIWIAIGVLPDGRMAELVALEDDLGRWHVFHAMVPPTNKFKGNLE</sequence>
<dbReference type="Proteomes" id="UP000565613">
    <property type="component" value="Unassembled WGS sequence"/>
</dbReference>
<name>A0A7X9T8K4_9ACTN</name>
<reference evidence="1 2" key="1">
    <citation type="submission" date="2020-04" db="EMBL/GenBank/DDBJ databases">
        <authorList>
            <person name="Hitch T.C.A."/>
            <person name="Wylensek D."/>
            <person name="Clavel T."/>
        </authorList>
    </citation>
    <scope>NUCLEOTIDE SEQUENCE [LARGE SCALE GENOMIC DNA]</scope>
    <source>
        <strain evidence="1 2">105184</strain>
    </source>
</reference>